<sequence>ITASATGYKPQSIVVKVTSASAVLVNFTLEVGGVSQWSVIQDFDIGENMQDETYMSNQNIIKTFQDFARSFPNIALYEEMLKTLDGISLPLLHLSKDLVNIEDEQVRKPHVLLLGDLNGDSPVSTEVLVRLVRHLITGFNQ</sequence>
<reference evidence="1" key="1">
    <citation type="submission" date="2014-12" db="EMBL/GenBank/DDBJ databases">
        <title>Insight into the proteome of Arion vulgaris.</title>
        <authorList>
            <person name="Aradska J."/>
            <person name="Bulat T."/>
            <person name="Smidak R."/>
            <person name="Sarate P."/>
            <person name="Gangsoo J."/>
            <person name="Sialana F."/>
            <person name="Bilban M."/>
            <person name="Lubec G."/>
        </authorList>
    </citation>
    <scope>NUCLEOTIDE SEQUENCE</scope>
    <source>
        <tissue evidence="1">Skin</tissue>
    </source>
</reference>
<dbReference type="SUPFAM" id="SSF53187">
    <property type="entry name" value="Zn-dependent exopeptidases"/>
    <property type="match status" value="1"/>
</dbReference>
<proteinExistence type="predicted"/>
<organism evidence="1">
    <name type="scientific">Arion vulgaris</name>
    <dbReference type="NCBI Taxonomy" id="1028688"/>
    <lineage>
        <taxon>Eukaryota</taxon>
        <taxon>Metazoa</taxon>
        <taxon>Spiralia</taxon>
        <taxon>Lophotrochozoa</taxon>
        <taxon>Mollusca</taxon>
        <taxon>Gastropoda</taxon>
        <taxon>Heterobranchia</taxon>
        <taxon>Euthyneura</taxon>
        <taxon>Panpulmonata</taxon>
        <taxon>Eupulmonata</taxon>
        <taxon>Stylommatophora</taxon>
        <taxon>Helicina</taxon>
        <taxon>Arionoidea</taxon>
        <taxon>Arionidae</taxon>
        <taxon>Arion</taxon>
    </lineage>
</organism>
<name>A0A0B6YKD6_9EUPU</name>
<protein>
    <submittedName>
        <fullName evidence="1">Uncharacterized protein</fullName>
    </submittedName>
</protein>
<feature type="non-terminal residue" evidence="1">
    <location>
        <position position="1"/>
    </location>
</feature>
<dbReference type="Gene3D" id="3.40.630.10">
    <property type="entry name" value="Zn peptidases"/>
    <property type="match status" value="1"/>
</dbReference>
<dbReference type="EMBL" id="HACG01009792">
    <property type="protein sequence ID" value="CEK56657.1"/>
    <property type="molecule type" value="Transcribed_RNA"/>
</dbReference>
<evidence type="ECO:0000313" key="1">
    <source>
        <dbReference type="EMBL" id="CEK56657.1"/>
    </source>
</evidence>
<dbReference type="AlphaFoldDB" id="A0A0B6YKD6"/>
<gene>
    <name evidence="1" type="primary">ORF28195</name>
</gene>
<feature type="non-terminal residue" evidence="1">
    <location>
        <position position="141"/>
    </location>
</feature>
<accession>A0A0B6YKD6</accession>